<keyword evidence="1" id="KW-0436">Ligase</keyword>
<gene>
    <name evidence="1" type="ORF">TU35_004890</name>
</gene>
<accession>A0ACC6V0W4</accession>
<reference evidence="1" key="1">
    <citation type="submission" date="2024-07" db="EMBL/GenBank/DDBJ databases">
        <title>Metagenome and Metagenome-Assembled Genomes of Archaea from a hot spring from the geothermal field of Los Azufres, Mexico.</title>
        <authorList>
            <person name="Marin-Paredes R."/>
            <person name="Martinez-Romero E."/>
            <person name="Servin-Garciduenas L.E."/>
        </authorList>
    </citation>
    <scope>NUCLEOTIDE SEQUENCE</scope>
</reference>
<proteinExistence type="predicted"/>
<dbReference type="Proteomes" id="UP000033636">
    <property type="component" value="Unassembled WGS sequence"/>
</dbReference>
<dbReference type="EMBL" id="JZWT02000010">
    <property type="protein sequence ID" value="MFB6490571.1"/>
    <property type="molecule type" value="Genomic_DNA"/>
</dbReference>
<comment type="caution">
    <text evidence="1">The sequence shown here is derived from an EMBL/GenBank/DDBJ whole genome shotgun (WGS) entry which is preliminary data.</text>
</comment>
<name>A0ACC6V0W4_9CREN</name>
<sequence length="397" mass="44102">MSKVVLAYSGGLDTTVAIRWLAENFGAEVITVTVDVGQEEDFAEVERRAYAAGAARHYTIDAKKEFAEEYIARAVLMNAMYEGKYPLGTALARPLIVAKVVEAARREGADAIAHGSTSKGNDQVRFDVTAMALAPDLKVIAPARIWGMNREQEVEYARRRGIPVPEAHKKYSIDENLWTRSIESGPVDDQALEPPEDAFKWTTPPEKAPAQPTYVEIGFTGGLPTSINGERLDLPSIVKALNAIGGANGVGRIDHIESRLVGFKSREVYEAPAAVILYEAHRDLEKLVLTPRELRFKHNVLDPTWADLVYQGLWAEPLREELEAAARGMEKWATGWVKVKLYKGSAQVVGRDSPYGTYSREIADYAAGWYPSDEEARGFIEMWSLHTLTALRKRKNI</sequence>
<protein>
    <submittedName>
        <fullName evidence="1">Argininosuccinate synthase</fullName>
        <ecNumber evidence="1">6.3.4.5</ecNumber>
    </submittedName>
</protein>
<evidence type="ECO:0000313" key="1">
    <source>
        <dbReference type="EMBL" id="MFB6490571.1"/>
    </source>
</evidence>
<evidence type="ECO:0000313" key="2">
    <source>
        <dbReference type="Proteomes" id="UP000033636"/>
    </source>
</evidence>
<dbReference type="EC" id="6.3.4.5" evidence="1"/>
<organism evidence="1 2">
    <name type="scientific">Thermoproteus sp. AZ2</name>
    <dbReference type="NCBI Taxonomy" id="1609232"/>
    <lineage>
        <taxon>Archaea</taxon>
        <taxon>Thermoproteota</taxon>
        <taxon>Thermoprotei</taxon>
        <taxon>Thermoproteales</taxon>
        <taxon>Thermoproteaceae</taxon>
        <taxon>Thermoproteus</taxon>
    </lineage>
</organism>